<dbReference type="Proteomes" id="UP001451606">
    <property type="component" value="Chromosome"/>
</dbReference>
<evidence type="ECO:0000313" key="2">
    <source>
        <dbReference type="Proteomes" id="UP001451606"/>
    </source>
</evidence>
<evidence type="ECO:0008006" key="3">
    <source>
        <dbReference type="Google" id="ProtNLM"/>
    </source>
</evidence>
<keyword evidence="2" id="KW-1185">Reference proteome</keyword>
<reference evidence="1 2" key="1">
    <citation type="submission" date="2023-09" db="EMBL/GenBank/DDBJ databases">
        <authorList>
            <person name="Golyshina O.V."/>
            <person name="Lunev E.A."/>
            <person name="Bargiela R."/>
            <person name="Gaines M.C."/>
            <person name="Daum B."/>
            <person name="Bale N.J."/>
            <person name="Koenen M."/>
            <person name="Sinninghe Damst J.S."/>
            <person name="Yakimov M."/>
            <person name="Golyshin P.N."/>
        </authorList>
    </citation>
    <scope>NUCLEOTIDE SEQUENCE [LARGE SCALE GENOMIC DNA]</scope>
    <source>
        <strain evidence="1 2">M1</strain>
    </source>
</reference>
<gene>
    <name evidence="1" type="ORF">OXIME_001457</name>
</gene>
<proteinExistence type="predicted"/>
<protein>
    <recommendedName>
        <fullName evidence="3">ACT domain-containing protein</fullName>
    </recommendedName>
</protein>
<dbReference type="GeneID" id="95968195"/>
<evidence type="ECO:0000313" key="1">
    <source>
        <dbReference type="EMBL" id="WYY00872.1"/>
    </source>
</evidence>
<dbReference type="RefSeq" id="WP_393971199.1">
    <property type="nucleotide sequence ID" value="NZ_CP133772.1"/>
</dbReference>
<dbReference type="KEGG" id="omr:OXIME_001457"/>
<name>A0AAX4NJ21_9ARCH</name>
<accession>A0AAX4NJ21</accession>
<dbReference type="EMBL" id="CP133772">
    <property type="protein sequence ID" value="WYY00872.1"/>
    <property type="molecule type" value="Genomic_DNA"/>
</dbReference>
<dbReference type="AlphaFoldDB" id="A0AAX4NJ21"/>
<sequence>MEIFKKDRVLKSSKSLKEVANSFADYLKNNNWKVQSNIQDDKAIIQAQKPGILRDIIAADRALTFSFENINDEINVHVGVGKLIKNLAITAMEVLFLSEIFIVIDIPEIAWTDHVEKGLLEQLNTLAQ</sequence>
<organism evidence="1 2">
    <name type="scientific">Oxyplasma meridianum</name>
    <dbReference type="NCBI Taxonomy" id="3073602"/>
    <lineage>
        <taxon>Archaea</taxon>
        <taxon>Methanobacteriati</taxon>
        <taxon>Thermoplasmatota</taxon>
        <taxon>Thermoplasmata</taxon>
        <taxon>Thermoplasmatales</taxon>
        <taxon>Thermoplasmataceae</taxon>
        <taxon>Oxyplasma</taxon>
    </lineage>
</organism>